<dbReference type="Pfam" id="PF01695">
    <property type="entry name" value="IstB_IS21"/>
    <property type="match status" value="1"/>
</dbReference>
<evidence type="ECO:0000313" key="2">
    <source>
        <dbReference type="EMBL" id="KKL60382.1"/>
    </source>
</evidence>
<dbReference type="SUPFAM" id="SSF52540">
    <property type="entry name" value="P-loop containing nucleoside triphosphate hydrolases"/>
    <property type="match status" value="1"/>
</dbReference>
<accession>A0A0F9GB56</accession>
<name>A0A0F9GB56_9ZZZZ</name>
<dbReference type="Gene3D" id="3.40.50.300">
    <property type="entry name" value="P-loop containing nucleotide triphosphate hydrolases"/>
    <property type="match status" value="1"/>
</dbReference>
<reference evidence="2" key="1">
    <citation type="journal article" date="2015" name="Nature">
        <title>Complex archaea that bridge the gap between prokaryotes and eukaryotes.</title>
        <authorList>
            <person name="Spang A."/>
            <person name="Saw J.H."/>
            <person name="Jorgensen S.L."/>
            <person name="Zaremba-Niedzwiedzka K."/>
            <person name="Martijn J."/>
            <person name="Lind A.E."/>
            <person name="van Eijk R."/>
            <person name="Schleper C."/>
            <person name="Guy L."/>
            <person name="Ettema T.J."/>
        </authorList>
    </citation>
    <scope>NUCLEOTIDE SEQUENCE</scope>
</reference>
<dbReference type="EMBL" id="LAZR01029164">
    <property type="protein sequence ID" value="KKL60382.1"/>
    <property type="molecule type" value="Genomic_DNA"/>
</dbReference>
<comment type="caution">
    <text evidence="2">The sequence shown here is derived from an EMBL/GenBank/DDBJ whole genome shotgun (WGS) entry which is preliminary data.</text>
</comment>
<dbReference type="InterPro" id="IPR027417">
    <property type="entry name" value="P-loop_NTPase"/>
</dbReference>
<dbReference type="AlphaFoldDB" id="A0A0F9GB56"/>
<protein>
    <recommendedName>
        <fullName evidence="1">IstB-like ATP-binding domain-containing protein</fullName>
    </recommendedName>
</protein>
<proteinExistence type="predicted"/>
<organism evidence="2">
    <name type="scientific">marine sediment metagenome</name>
    <dbReference type="NCBI Taxonomy" id="412755"/>
    <lineage>
        <taxon>unclassified sequences</taxon>
        <taxon>metagenomes</taxon>
        <taxon>ecological metagenomes</taxon>
    </lineage>
</organism>
<dbReference type="InterPro" id="IPR002611">
    <property type="entry name" value="IstB_ATP-bd"/>
</dbReference>
<feature type="non-terminal residue" evidence="2">
    <location>
        <position position="1"/>
    </location>
</feature>
<evidence type="ECO:0000259" key="1">
    <source>
        <dbReference type="Pfam" id="PF01695"/>
    </source>
</evidence>
<gene>
    <name evidence="2" type="ORF">LCGC14_2205830</name>
</gene>
<sequence length="158" mass="18082">KYPSYKKIKNIKTALDKGKGVIITGATGCGKTHLIIGGLYYIACQSALPLDEFGFIDVAEWAYMVNNMDKRERDAVIDEVAAKRYLVIDDAGWEGEYRKDIMRILFRKRFNLKNIDLITTNFSITANHNSFAEFYRFDIFDRLMSCCKLITVAGESVR</sequence>
<feature type="domain" description="IstB-like ATP-binding" evidence="1">
    <location>
        <begin position="15"/>
        <end position="158"/>
    </location>
</feature>
<dbReference type="GO" id="GO:0005524">
    <property type="term" value="F:ATP binding"/>
    <property type="evidence" value="ECO:0007669"/>
    <property type="project" value="InterPro"/>
</dbReference>